<dbReference type="GO" id="GO:0045727">
    <property type="term" value="P:positive regulation of translation"/>
    <property type="evidence" value="ECO:0007669"/>
    <property type="project" value="TreeGrafter"/>
</dbReference>
<feature type="compositionally biased region" description="Basic and acidic residues" evidence="5">
    <location>
        <begin position="543"/>
        <end position="561"/>
    </location>
</feature>
<dbReference type="SUPFAM" id="SSF54928">
    <property type="entry name" value="RNA-binding domain, RBD"/>
    <property type="match status" value="1"/>
</dbReference>
<evidence type="ECO:0000256" key="3">
    <source>
        <dbReference type="ARBA" id="ARBA00023161"/>
    </source>
</evidence>
<dbReference type="GO" id="GO:0005737">
    <property type="term" value="C:cytoplasm"/>
    <property type="evidence" value="ECO:0007669"/>
    <property type="project" value="TreeGrafter"/>
</dbReference>
<keyword evidence="4" id="KW-0539">Nucleus</keyword>
<dbReference type="FunFam" id="3.30.70.330:FF:000717">
    <property type="entry name" value="regulator of nonsense transcripts 3B"/>
    <property type="match status" value="1"/>
</dbReference>
<proteinExistence type="inferred from homology"/>
<keyword evidence="8" id="KW-1185">Reference proteome</keyword>
<feature type="compositionally biased region" description="Basic and acidic residues" evidence="5">
    <location>
        <begin position="269"/>
        <end position="528"/>
    </location>
</feature>
<dbReference type="EMBL" id="JARAKH010000028">
    <property type="protein sequence ID" value="KAK8388999.1"/>
    <property type="molecule type" value="Genomic_DNA"/>
</dbReference>
<name>A0AAW0TMJ9_SCYPA</name>
<evidence type="ECO:0000313" key="8">
    <source>
        <dbReference type="Proteomes" id="UP001487740"/>
    </source>
</evidence>
<dbReference type="InterPro" id="IPR035979">
    <property type="entry name" value="RBD_domain_sf"/>
</dbReference>
<dbReference type="EMBL" id="JARAKH010000028">
    <property type="protein sequence ID" value="KAK8388998.1"/>
    <property type="molecule type" value="Genomic_DNA"/>
</dbReference>
<feature type="region of interest" description="Disordered" evidence="5">
    <location>
        <begin position="210"/>
        <end position="652"/>
    </location>
</feature>
<sequence>MTVKTVDVGKRDGTKSYSENTSKKLSEVKHNIKAKKERSNGPPTKVVVRRLPPTMTEEEFMEAINPVPEYDYFTFCPADNSLGPNAFTRAYINFKSSSEIFNFRDKFDGYVFVDQKGNEFPAMVEFAPFQKVPKRLGSKKKDARCGTIDQDPDYLEFLETIANPETVTLQPLEAVLEEIQAHDRELKANNGYLKVKTPLLEYIEQRKAEKLRSKEEKREERRRKEFERKKAKEDEKRKKKEVKEQKEMKKKDDQKEDASGVKLQVLQPERGKDDGQGDVRPTRKERDRERYERERQRRMEEDQQRREREKEKVKFNRRDKEKEREERIRRQEEKFRLRDEERMRQREEGKEERNRHKDEGRDDRMRHRDEGREDRVRYRDEGRDDRIRHRDDGRDDRARHREEGREDRTRHREEGRHREEMREDRTRHREEEWEEHSKYKEEGREEKGRHRDEMREEGQEGHRVHKPEGVKSKRYSEGRKKEEKDRRIKEDRGKRYEDGHKTKSTDDYGASVDHEDHHRGESHSKEEGDAGVGTSADKTVTPKKREKDPRVERRIRNKDRPAMALYRPGQSRLSSRMRHEREEGVDTSSSSPSPVMLDAKKAAPPKKRGASTHKNEAAAGHCSDSLSVADSQKDDNSVAQRDSGGEDNNKDE</sequence>
<dbReference type="PANTHER" id="PTHR13112">
    <property type="entry name" value="UPF3 REGULATOR OF NONSENSE TRANSCRIPTS-LIKE PROTEIN"/>
    <property type="match status" value="1"/>
</dbReference>
<feature type="compositionally biased region" description="Basic and acidic residues" evidence="5">
    <location>
        <begin position="643"/>
        <end position="652"/>
    </location>
</feature>
<comment type="similarity">
    <text evidence="2">Belongs to the RENT3 family.</text>
</comment>
<comment type="subcellular location">
    <subcellularLocation>
        <location evidence="1">Nucleus</location>
    </subcellularLocation>
</comment>
<evidence type="ECO:0000256" key="4">
    <source>
        <dbReference type="ARBA" id="ARBA00023242"/>
    </source>
</evidence>
<comment type="caution">
    <text evidence="7">The sequence shown here is derived from an EMBL/GenBank/DDBJ whole genome shotgun (WGS) entry which is preliminary data.</text>
</comment>
<organism evidence="7 8">
    <name type="scientific">Scylla paramamosain</name>
    <name type="common">Mud crab</name>
    <dbReference type="NCBI Taxonomy" id="85552"/>
    <lineage>
        <taxon>Eukaryota</taxon>
        <taxon>Metazoa</taxon>
        <taxon>Ecdysozoa</taxon>
        <taxon>Arthropoda</taxon>
        <taxon>Crustacea</taxon>
        <taxon>Multicrustacea</taxon>
        <taxon>Malacostraca</taxon>
        <taxon>Eumalacostraca</taxon>
        <taxon>Eucarida</taxon>
        <taxon>Decapoda</taxon>
        <taxon>Pleocyemata</taxon>
        <taxon>Brachyura</taxon>
        <taxon>Eubrachyura</taxon>
        <taxon>Portunoidea</taxon>
        <taxon>Portunidae</taxon>
        <taxon>Portuninae</taxon>
        <taxon>Scylla</taxon>
    </lineage>
</organism>
<dbReference type="PANTHER" id="PTHR13112:SF0">
    <property type="entry name" value="FI21285P1"/>
    <property type="match status" value="1"/>
</dbReference>
<dbReference type="Pfam" id="PF03467">
    <property type="entry name" value="Smg4_UPF3"/>
    <property type="match status" value="1"/>
</dbReference>
<dbReference type="Proteomes" id="UP001487740">
    <property type="component" value="Unassembled WGS sequence"/>
</dbReference>
<feature type="compositionally biased region" description="Basic and acidic residues" evidence="5">
    <location>
        <begin position="210"/>
        <end position="259"/>
    </location>
</feature>
<protein>
    <recommendedName>
        <fullName evidence="6">UPF3 domain-containing protein</fullName>
    </recommendedName>
</protein>
<evidence type="ECO:0000256" key="1">
    <source>
        <dbReference type="ARBA" id="ARBA00004123"/>
    </source>
</evidence>
<evidence type="ECO:0000259" key="6">
    <source>
        <dbReference type="Pfam" id="PF03467"/>
    </source>
</evidence>
<dbReference type="CDD" id="cd12455">
    <property type="entry name" value="RRM_like_Smg4_UPF3"/>
    <property type="match status" value="1"/>
</dbReference>
<evidence type="ECO:0000313" key="7">
    <source>
        <dbReference type="EMBL" id="KAK8388999.1"/>
    </source>
</evidence>
<feature type="region of interest" description="Disordered" evidence="5">
    <location>
        <begin position="1"/>
        <end position="24"/>
    </location>
</feature>
<gene>
    <name evidence="7" type="ORF">O3P69_020759</name>
</gene>
<dbReference type="GO" id="GO:0003729">
    <property type="term" value="F:mRNA binding"/>
    <property type="evidence" value="ECO:0007669"/>
    <property type="project" value="TreeGrafter"/>
</dbReference>
<accession>A0AAW0TMJ9</accession>
<evidence type="ECO:0000256" key="5">
    <source>
        <dbReference type="SAM" id="MobiDB-lite"/>
    </source>
</evidence>
<dbReference type="Gene3D" id="3.30.70.330">
    <property type="match status" value="1"/>
</dbReference>
<dbReference type="GO" id="GO:0005730">
    <property type="term" value="C:nucleolus"/>
    <property type="evidence" value="ECO:0007669"/>
    <property type="project" value="TreeGrafter"/>
</dbReference>
<feature type="domain" description="UPF3" evidence="6">
    <location>
        <begin position="44"/>
        <end position="208"/>
    </location>
</feature>
<dbReference type="GO" id="GO:0000184">
    <property type="term" value="P:nuclear-transcribed mRNA catabolic process, nonsense-mediated decay"/>
    <property type="evidence" value="ECO:0007669"/>
    <property type="project" value="UniProtKB-KW"/>
</dbReference>
<dbReference type="InterPro" id="IPR039722">
    <property type="entry name" value="Upf3"/>
</dbReference>
<dbReference type="InterPro" id="IPR012677">
    <property type="entry name" value="Nucleotide-bd_a/b_plait_sf"/>
</dbReference>
<reference evidence="7 8" key="1">
    <citation type="submission" date="2023-03" db="EMBL/GenBank/DDBJ databases">
        <title>High-quality genome of Scylla paramamosain provides insights in environmental adaptation.</title>
        <authorList>
            <person name="Zhang L."/>
        </authorList>
    </citation>
    <scope>NUCLEOTIDE SEQUENCE [LARGE SCALE GENOMIC DNA]</scope>
    <source>
        <strain evidence="7">LZ_2023a</strain>
        <tissue evidence="7">Muscle</tissue>
    </source>
</reference>
<evidence type="ECO:0000256" key="2">
    <source>
        <dbReference type="ARBA" id="ARBA00005991"/>
    </source>
</evidence>
<dbReference type="AlphaFoldDB" id="A0AAW0TMJ9"/>
<dbReference type="InterPro" id="IPR005120">
    <property type="entry name" value="UPF3_dom"/>
</dbReference>
<keyword evidence="3" id="KW-0866">Nonsense-mediated mRNA decay</keyword>